<proteinExistence type="predicted"/>
<dbReference type="Pfam" id="PF06099">
    <property type="entry name" value="Phenol_hyd_sub"/>
    <property type="match status" value="1"/>
</dbReference>
<dbReference type="Proteomes" id="UP000737171">
    <property type="component" value="Unassembled WGS sequence"/>
</dbReference>
<dbReference type="EMBL" id="JABRWJ010000011">
    <property type="protein sequence ID" value="NRF71247.1"/>
    <property type="molecule type" value="Genomic_DNA"/>
</dbReference>
<protein>
    <submittedName>
        <fullName evidence="1">Phenol hydroxylase</fullName>
    </submittedName>
</protein>
<comment type="caution">
    <text evidence="1">The sequence shown here is derived from an EMBL/GenBank/DDBJ whole genome shotgun (WGS) entry which is preliminary data.</text>
</comment>
<evidence type="ECO:0000313" key="2">
    <source>
        <dbReference type="Proteomes" id="UP000737171"/>
    </source>
</evidence>
<sequence length="73" mass="8159">MSAQRFAPFAAQPQQLPTVDTTQRFVRVIEQRPDGLVAFEFAIGWPELAVELLLPVPAFTAFCTANRVQRLDA</sequence>
<dbReference type="PIRSF" id="PIRSF000039">
    <property type="entry name" value="Phenol_monooxy_K"/>
    <property type="match status" value="1"/>
</dbReference>
<accession>A0ABX2ERH4</accession>
<evidence type="ECO:0000313" key="1">
    <source>
        <dbReference type="EMBL" id="NRF71247.1"/>
    </source>
</evidence>
<dbReference type="InterPro" id="IPR010353">
    <property type="entry name" value="DmpK"/>
</dbReference>
<gene>
    <name evidence="1" type="ORF">HLB44_30075</name>
</gene>
<keyword evidence="2" id="KW-1185">Reference proteome</keyword>
<name>A0ABX2ERH4_9BURK</name>
<reference evidence="1 2" key="1">
    <citation type="submission" date="2020-05" db="EMBL/GenBank/DDBJ databases">
        <title>Aquincola sp. isolate from soil.</title>
        <authorList>
            <person name="Han J."/>
            <person name="Kim D.-U."/>
        </authorList>
    </citation>
    <scope>NUCLEOTIDE SEQUENCE [LARGE SCALE GENOMIC DNA]</scope>
    <source>
        <strain evidence="1 2">S2</strain>
    </source>
</reference>
<dbReference type="RefSeq" id="WP_173132062.1">
    <property type="nucleotide sequence ID" value="NZ_JABRWJ010000011.1"/>
</dbReference>
<organism evidence="1 2">
    <name type="scientific">Pseudaquabacterium terrae</name>
    <dbReference type="NCBI Taxonomy" id="2732868"/>
    <lineage>
        <taxon>Bacteria</taxon>
        <taxon>Pseudomonadati</taxon>
        <taxon>Pseudomonadota</taxon>
        <taxon>Betaproteobacteria</taxon>
        <taxon>Burkholderiales</taxon>
        <taxon>Sphaerotilaceae</taxon>
        <taxon>Pseudaquabacterium</taxon>
    </lineage>
</organism>